<feature type="domain" description="PAS" evidence="13">
    <location>
        <begin position="428"/>
        <end position="493"/>
    </location>
</feature>
<dbReference type="InterPro" id="IPR004358">
    <property type="entry name" value="Sig_transdc_His_kin-like_C"/>
</dbReference>
<dbReference type="PANTHER" id="PTHR42878:SF7">
    <property type="entry name" value="SENSOR HISTIDINE KINASE GLRK"/>
    <property type="match status" value="1"/>
</dbReference>
<dbReference type="CDD" id="cd00075">
    <property type="entry name" value="HATPase"/>
    <property type="match status" value="1"/>
</dbReference>
<dbReference type="RefSeq" id="WP_114605337.1">
    <property type="nucleotide sequence ID" value="NZ_CP031148.1"/>
</dbReference>
<keyword evidence="7" id="KW-0418">Kinase</keyword>
<dbReference type="InterPro" id="IPR050351">
    <property type="entry name" value="BphY/WalK/GraS-like"/>
</dbReference>
<dbReference type="SUPFAM" id="SSF55874">
    <property type="entry name" value="ATPase domain of HSP90 chaperone/DNA topoisomerase II/histidine kinase"/>
    <property type="match status" value="1"/>
</dbReference>
<dbReference type="EMBL" id="CP031148">
    <property type="protein sequence ID" value="AXG09387.1"/>
    <property type="molecule type" value="Genomic_DNA"/>
</dbReference>
<dbReference type="Gene3D" id="3.30.450.20">
    <property type="entry name" value="PAS domain"/>
    <property type="match status" value="2"/>
</dbReference>
<dbReference type="InterPro" id="IPR003594">
    <property type="entry name" value="HATPase_dom"/>
</dbReference>
<dbReference type="PRINTS" id="PR00344">
    <property type="entry name" value="BCTRLSENSOR"/>
</dbReference>
<dbReference type="GO" id="GO:0016020">
    <property type="term" value="C:membrane"/>
    <property type="evidence" value="ECO:0007669"/>
    <property type="project" value="UniProtKB-SubCell"/>
</dbReference>
<dbReference type="InterPro" id="IPR005467">
    <property type="entry name" value="His_kinase_dom"/>
</dbReference>
<dbReference type="CDD" id="cd00156">
    <property type="entry name" value="REC"/>
    <property type="match status" value="1"/>
</dbReference>
<keyword evidence="4" id="KW-0808">Transferase</keyword>
<dbReference type="InterPro" id="IPR035965">
    <property type="entry name" value="PAS-like_dom_sf"/>
</dbReference>
<dbReference type="GO" id="GO:0030295">
    <property type="term" value="F:protein kinase activator activity"/>
    <property type="evidence" value="ECO:0007669"/>
    <property type="project" value="TreeGrafter"/>
</dbReference>
<reference evidence="15 16" key="1">
    <citation type="submission" date="2018-07" db="EMBL/GenBank/DDBJ databases">
        <title>Genome sequences of Haloplanus sp. CBA1112.</title>
        <authorList>
            <person name="Kim Y.B."/>
            <person name="Roh S.W."/>
        </authorList>
    </citation>
    <scope>NUCLEOTIDE SEQUENCE [LARGE SCALE GENOMIC DNA]</scope>
    <source>
        <strain evidence="15 16">CBA1112</strain>
    </source>
</reference>
<evidence type="ECO:0000313" key="15">
    <source>
        <dbReference type="EMBL" id="AXG09387.1"/>
    </source>
</evidence>
<evidence type="ECO:0000259" key="14">
    <source>
        <dbReference type="PROSITE" id="PS50113"/>
    </source>
</evidence>
<dbReference type="Pfam" id="PF13185">
    <property type="entry name" value="GAF_2"/>
    <property type="match status" value="1"/>
</dbReference>
<dbReference type="SMART" id="SM00086">
    <property type="entry name" value="PAC"/>
    <property type="match status" value="2"/>
</dbReference>
<dbReference type="InterPro" id="IPR029016">
    <property type="entry name" value="GAF-like_dom_sf"/>
</dbReference>
<dbReference type="EC" id="2.7.13.3" evidence="3"/>
<dbReference type="GeneID" id="37286431"/>
<dbReference type="NCBIfam" id="TIGR00229">
    <property type="entry name" value="sensory_box"/>
    <property type="match status" value="2"/>
</dbReference>
<comment type="subcellular location">
    <subcellularLocation>
        <location evidence="2">Membrane</location>
        <topology evidence="2">Multi-pass membrane protein</topology>
    </subcellularLocation>
</comment>
<evidence type="ECO:0000256" key="7">
    <source>
        <dbReference type="ARBA" id="ARBA00022777"/>
    </source>
</evidence>
<dbReference type="Pfam" id="PF00072">
    <property type="entry name" value="Response_reg"/>
    <property type="match status" value="1"/>
</dbReference>
<evidence type="ECO:0000256" key="5">
    <source>
        <dbReference type="ARBA" id="ARBA00022692"/>
    </source>
</evidence>
<sequence length="761" mass="83296">MSKRRVLYVGDGGGEAVEDRFAEAGAEGRTAATAAEALDRLSSEAIDGVVASTPLPDTDGINLLKRVRASHPNLPFVLFPTEGSEALASEAIGAGVTDYVSGSDGDRDRLVERVLDAIEPVPDRRAERVVDLVRTVQSALVRARTAEDIDEQVCAAIVETKPYAFAWIGEYDGSDGQVTPRASAGFEAGYLESIDVTADGSRTSRGPTGRAVESRAIETVQDISTAPEYEPWRAEALERSYRSSAAIPLHHDDTLYGVLNVYADRTGAFDPKERALLADLGETIGHAYHRVRMQELYESQYRQLFEEAPVMVALTRDTDDGPTIEDCNRQFAAKLGWSREEFRGCPLTDVYTEEATRKLLDGDGYERALAGEFVTTERTLRTRNGDRLETLLQATPRRNTDGDVVGTNALFVDLTERKRAEEVIDQAEAMEASIDGIGIIDKTGEFVYANRAHADIYGYDGPEAFVGNTWRMLYEADEIERFDDEVMPALRAGEEWRGEATGVRADGSTFPQDLSLTPLSDGGYICVVRDITERKQYERRLEGQRDNLEILNQVVRHDIRNDLQVVVGYATVLREFVDDEGREHLERVIASGRDAVEITKTAADVAEVMLSATTETKAVGLRYALTDRIDEVAETHANAILTTEGTIPDVEVPADDMLGSVFKNLLTNAVVHNDGPVREVTVSVTVDDDTATVRVADNGPGIPDARKDAIFEDGEKGLDSEGTGLGLYLVETLVDRYGGDVWVEDNEPTGAVFVVELPVVG</sequence>
<dbReference type="GO" id="GO:0005524">
    <property type="term" value="F:ATP binding"/>
    <property type="evidence" value="ECO:0007669"/>
    <property type="project" value="UniProtKB-KW"/>
</dbReference>
<dbReference type="Pfam" id="PF02518">
    <property type="entry name" value="HATPase_c"/>
    <property type="match status" value="1"/>
</dbReference>
<dbReference type="InterPro" id="IPR013656">
    <property type="entry name" value="PAS_4"/>
</dbReference>
<protein>
    <recommendedName>
        <fullName evidence="3">histidine kinase</fullName>
        <ecNumber evidence="3">2.7.13.3</ecNumber>
    </recommendedName>
</protein>
<evidence type="ECO:0000256" key="10">
    <source>
        <dbReference type="ARBA" id="ARBA00023012"/>
    </source>
</evidence>
<dbReference type="Gene3D" id="3.40.50.2300">
    <property type="match status" value="1"/>
</dbReference>
<dbReference type="Gene3D" id="3.30.565.10">
    <property type="entry name" value="Histidine kinase-like ATPase, C-terminal domain"/>
    <property type="match status" value="1"/>
</dbReference>
<proteinExistence type="predicted"/>
<dbReference type="SUPFAM" id="SSF55781">
    <property type="entry name" value="GAF domain-like"/>
    <property type="match status" value="1"/>
</dbReference>
<dbReference type="InterPro" id="IPR000014">
    <property type="entry name" value="PAS"/>
</dbReference>
<dbReference type="InterPro" id="IPR003018">
    <property type="entry name" value="GAF"/>
</dbReference>
<dbReference type="Gene3D" id="3.30.450.40">
    <property type="match status" value="1"/>
</dbReference>
<dbReference type="InterPro" id="IPR036890">
    <property type="entry name" value="HATPase_C_sf"/>
</dbReference>
<dbReference type="InterPro" id="IPR000700">
    <property type="entry name" value="PAS-assoc_C"/>
</dbReference>
<dbReference type="SMART" id="SM00065">
    <property type="entry name" value="GAF"/>
    <property type="match status" value="1"/>
</dbReference>
<keyword evidence="11" id="KW-0472">Membrane</keyword>
<evidence type="ECO:0000256" key="11">
    <source>
        <dbReference type="ARBA" id="ARBA00023136"/>
    </source>
</evidence>
<dbReference type="PROSITE" id="PS50109">
    <property type="entry name" value="HIS_KIN"/>
    <property type="match status" value="1"/>
</dbReference>
<keyword evidence="8" id="KW-0067">ATP-binding</keyword>
<dbReference type="InterPro" id="IPR001789">
    <property type="entry name" value="Sig_transdc_resp-reg_receiver"/>
</dbReference>
<evidence type="ECO:0000256" key="6">
    <source>
        <dbReference type="ARBA" id="ARBA00022741"/>
    </source>
</evidence>
<accession>A0A345EB15</accession>
<evidence type="ECO:0000256" key="1">
    <source>
        <dbReference type="ARBA" id="ARBA00000085"/>
    </source>
</evidence>
<evidence type="ECO:0000259" key="13">
    <source>
        <dbReference type="PROSITE" id="PS50112"/>
    </source>
</evidence>
<dbReference type="InterPro" id="IPR011006">
    <property type="entry name" value="CheY-like_superfamily"/>
</dbReference>
<keyword evidence="5" id="KW-0812">Transmembrane</keyword>
<feature type="domain" description="Histidine kinase" evidence="12">
    <location>
        <begin position="554"/>
        <end position="761"/>
    </location>
</feature>
<keyword evidence="9" id="KW-1133">Transmembrane helix</keyword>
<evidence type="ECO:0000313" key="16">
    <source>
        <dbReference type="Proteomes" id="UP000252985"/>
    </source>
</evidence>
<dbReference type="KEGG" id="haq:DU484_05595"/>
<name>A0A345EB15_9EURY</name>
<dbReference type="PROSITE" id="PS50112">
    <property type="entry name" value="PAS"/>
    <property type="match status" value="1"/>
</dbReference>
<dbReference type="Pfam" id="PF13426">
    <property type="entry name" value="PAS_9"/>
    <property type="match status" value="1"/>
</dbReference>
<evidence type="ECO:0000256" key="4">
    <source>
        <dbReference type="ARBA" id="ARBA00022679"/>
    </source>
</evidence>
<gene>
    <name evidence="15" type="ORF">DU484_05595</name>
</gene>
<dbReference type="PANTHER" id="PTHR42878">
    <property type="entry name" value="TWO-COMPONENT HISTIDINE KINASE"/>
    <property type="match status" value="1"/>
</dbReference>
<keyword evidence="6" id="KW-0547">Nucleotide-binding</keyword>
<dbReference type="SMART" id="SM00387">
    <property type="entry name" value="HATPase_c"/>
    <property type="match status" value="1"/>
</dbReference>
<dbReference type="SUPFAM" id="SSF55785">
    <property type="entry name" value="PYP-like sensor domain (PAS domain)"/>
    <property type="match status" value="2"/>
</dbReference>
<dbReference type="GO" id="GO:0000156">
    <property type="term" value="F:phosphorelay response regulator activity"/>
    <property type="evidence" value="ECO:0007669"/>
    <property type="project" value="TreeGrafter"/>
</dbReference>
<dbReference type="AlphaFoldDB" id="A0A345EB15"/>
<dbReference type="SMART" id="SM00091">
    <property type="entry name" value="PAS"/>
    <property type="match status" value="2"/>
</dbReference>
<evidence type="ECO:0000256" key="8">
    <source>
        <dbReference type="ARBA" id="ARBA00022840"/>
    </source>
</evidence>
<dbReference type="PROSITE" id="PS50113">
    <property type="entry name" value="PAC"/>
    <property type="match status" value="1"/>
</dbReference>
<keyword evidence="10" id="KW-0902">Two-component regulatory system</keyword>
<dbReference type="SUPFAM" id="SSF52172">
    <property type="entry name" value="CheY-like"/>
    <property type="match status" value="1"/>
</dbReference>
<comment type="catalytic activity">
    <reaction evidence="1">
        <text>ATP + protein L-histidine = ADP + protein N-phospho-L-histidine.</text>
        <dbReference type="EC" id="2.7.13.3"/>
    </reaction>
</comment>
<dbReference type="Proteomes" id="UP000252985">
    <property type="component" value="Chromosome"/>
</dbReference>
<evidence type="ECO:0000256" key="9">
    <source>
        <dbReference type="ARBA" id="ARBA00022989"/>
    </source>
</evidence>
<feature type="domain" description="PAC" evidence="14">
    <location>
        <begin position="374"/>
        <end position="426"/>
    </location>
</feature>
<evidence type="ECO:0000256" key="2">
    <source>
        <dbReference type="ARBA" id="ARBA00004141"/>
    </source>
</evidence>
<organism evidence="15 16">
    <name type="scientific">Haloplanus rubicundus</name>
    <dbReference type="NCBI Taxonomy" id="1547898"/>
    <lineage>
        <taxon>Archaea</taxon>
        <taxon>Methanobacteriati</taxon>
        <taxon>Methanobacteriota</taxon>
        <taxon>Stenosarchaea group</taxon>
        <taxon>Halobacteria</taxon>
        <taxon>Halobacteriales</taxon>
        <taxon>Haloferacaceae</taxon>
        <taxon>Haloplanus</taxon>
    </lineage>
</organism>
<evidence type="ECO:0000259" key="12">
    <source>
        <dbReference type="PROSITE" id="PS50109"/>
    </source>
</evidence>
<dbReference type="Pfam" id="PF08448">
    <property type="entry name" value="PAS_4"/>
    <property type="match status" value="1"/>
</dbReference>
<dbReference type="InterPro" id="IPR001610">
    <property type="entry name" value="PAC"/>
</dbReference>
<evidence type="ECO:0000256" key="3">
    <source>
        <dbReference type="ARBA" id="ARBA00012438"/>
    </source>
</evidence>
<dbReference type="CDD" id="cd00130">
    <property type="entry name" value="PAS"/>
    <property type="match status" value="2"/>
</dbReference>
<dbReference type="GO" id="GO:0007234">
    <property type="term" value="P:osmosensory signaling via phosphorelay pathway"/>
    <property type="evidence" value="ECO:0007669"/>
    <property type="project" value="TreeGrafter"/>
</dbReference>
<dbReference type="GO" id="GO:0004673">
    <property type="term" value="F:protein histidine kinase activity"/>
    <property type="evidence" value="ECO:0007669"/>
    <property type="project" value="UniProtKB-EC"/>
</dbReference>